<evidence type="ECO:0000256" key="1">
    <source>
        <dbReference type="ARBA" id="ARBA00022694"/>
    </source>
</evidence>
<reference evidence="4 5" key="1">
    <citation type="journal article" date="2015" name="Stand. Genomic Sci.">
        <title>Genomic Encyclopedia of Bacterial and Archaeal Type Strains, Phase III: the genomes of soil and plant-associated and newly described type strains.</title>
        <authorList>
            <person name="Whitman W.B."/>
            <person name="Woyke T."/>
            <person name="Klenk H.P."/>
            <person name="Zhou Y."/>
            <person name="Lilburn T.G."/>
            <person name="Beck B.J."/>
            <person name="De Vos P."/>
            <person name="Vandamme P."/>
            <person name="Eisen J.A."/>
            <person name="Garrity G."/>
            <person name="Hugenholtz P."/>
            <person name="Kyrpides N.C."/>
        </authorList>
    </citation>
    <scope>NUCLEOTIDE SEQUENCE [LARGE SCALE GENOMIC DNA]</scope>
    <source>
        <strain evidence="4 5">CGMCC 1.10124</strain>
    </source>
</reference>
<evidence type="ECO:0000256" key="2">
    <source>
        <dbReference type="HAMAP-Rule" id="MF_00755"/>
    </source>
</evidence>
<gene>
    <name evidence="2" type="primary">rnp2</name>
    <name evidence="4" type="ORF">ATH50_0399</name>
    <name evidence="3" type="ORF">DU502_09445</name>
</gene>
<accession>A0A3M0E0V7</accession>
<dbReference type="PANTHER" id="PTHR15441:SF2">
    <property type="entry name" value="RIBONUCLEASE P_MRP PROTEIN SUBUNIT POP5"/>
    <property type="match status" value="1"/>
</dbReference>
<dbReference type="GO" id="GO:0005737">
    <property type="term" value="C:cytoplasm"/>
    <property type="evidence" value="ECO:0007669"/>
    <property type="project" value="UniProtKB-SubCell"/>
</dbReference>
<reference evidence="3 6" key="2">
    <citation type="submission" date="2018-07" db="EMBL/GenBank/DDBJ databases">
        <title>Genome sequences of Haloplanus aerogenes JCM 16430T.</title>
        <authorList>
            <person name="Kim Y.B."/>
            <person name="Roh S.W."/>
        </authorList>
    </citation>
    <scope>NUCLEOTIDE SEQUENCE [LARGE SCALE GENOMIC DNA]</scope>
    <source>
        <strain evidence="3 6">JCM 16430</strain>
    </source>
</reference>
<dbReference type="HAMAP" id="MF_00755">
    <property type="entry name" value="RNase_P_2"/>
    <property type="match status" value="1"/>
</dbReference>
<comment type="similarity">
    <text evidence="2">Belongs to the eukaryotic/archaeal RNase P protein component 2 family.</text>
</comment>
<dbReference type="AlphaFoldDB" id="A0A3M0E0V7"/>
<dbReference type="GeneID" id="38471509"/>
<keyword evidence="2" id="KW-0540">Nuclease</keyword>
<sequence>MKHLPKHLRPRWRYLAVGLEAWPDADCSRGAFQRAVWYAAGNLLGDAGSADADLRVLQFSFAGGTGEAIVRVRRGEVGPARAALACVSEVEGHPIGLRVRGVSGTIRACEERYLGRRTGVPAERRVVFENDRRCGYVRDGNVDVSGPAGFTGATELDLESEST</sequence>
<evidence type="ECO:0000313" key="6">
    <source>
        <dbReference type="Proteomes" id="UP000282007"/>
    </source>
</evidence>
<dbReference type="InterPro" id="IPR038085">
    <property type="entry name" value="Rnp2-like_sf"/>
</dbReference>
<dbReference type="EC" id="3.1.26.5" evidence="2"/>
<comment type="subunit">
    <text evidence="2">Consists of a catalytic RNA component and at least 4-5 protein subunits.</text>
</comment>
<keyword evidence="2" id="KW-0255">Endonuclease</keyword>
<comment type="function">
    <text evidence="2">Part of ribonuclease P, a protein complex that generates mature tRNA molecules by cleaving their 5'-ends.</text>
</comment>
<dbReference type="Proteomes" id="UP000277326">
    <property type="component" value="Unassembled WGS sequence"/>
</dbReference>
<dbReference type="EMBL" id="REFS01000001">
    <property type="protein sequence ID" value="RMB25313.1"/>
    <property type="molecule type" value="Genomic_DNA"/>
</dbReference>
<dbReference type="GO" id="GO:0001682">
    <property type="term" value="P:tRNA 5'-leader removal"/>
    <property type="evidence" value="ECO:0007669"/>
    <property type="project" value="UniProtKB-UniRule"/>
</dbReference>
<organism evidence="4 5">
    <name type="scientific">Haloplanus aerogenes</name>
    <dbReference type="NCBI Taxonomy" id="660522"/>
    <lineage>
        <taxon>Archaea</taxon>
        <taxon>Methanobacteriati</taxon>
        <taxon>Methanobacteriota</taxon>
        <taxon>Stenosarchaea group</taxon>
        <taxon>Halobacteria</taxon>
        <taxon>Halobacteriales</taxon>
        <taxon>Haloferacaceae</taxon>
        <taxon>Haloplanus</taxon>
    </lineage>
</organism>
<keyword evidence="2" id="KW-0378">Hydrolase</keyword>
<dbReference type="RefSeq" id="WP_121919130.1">
    <property type="nucleotide sequence ID" value="NZ_CP034145.1"/>
</dbReference>
<proteinExistence type="inferred from homology"/>
<comment type="catalytic activity">
    <reaction evidence="2">
        <text>Endonucleolytic cleavage of RNA, removing 5'-extranucleotides from tRNA precursor.</text>
        <dbReference type="EC" id="3.1.26.5"/>
    </reaction>
</comment>
<keyword evidence="2" id="KW-0963">Cytoplasm</keyword>
<dbReference type="InterPro" id="IPR002759">
    <property type="entry name" value="Pop5/Rpp14/Rnp2-like"/>
</dbReference>
<dbReference type="SUPFAM" id="SSF160350">
    <property type="entry name" value="Rnp2-like"/>
    <property type="match status" value="1"/>
</dbReference>
<name>A0A3M0E0V7_9EURY</name>
<dbReference type="Proteomes" id="UP000282007">
    <property type="component" value="Chromosome"/>
</dbReference>
<dbReference type="Gene3D" id="3.30.70.3250">
    <property type="entry name" value="Ribonuclease P, Pop5 subunit"/>
    <property type="match status" value="1"/>
</dbReference>
<dbReference type="EMBL" id="CP034145">
    <property type="protein sequence ID" value="AZH25592.1"/>
    <property type="molecule type" value="Genomic_DNA"/>
</dbReference>
<keyword evidence="6" id="KW-1185">Reference proteome</keyword>
<evidence type="ECO:0000313" key="5">
    <source>
        <dbReference type="Proteomes" id="UP000277326"/>
    </source>
</evidence>
<reference evidence="4" key="3">
    <citation type="submission" date="2018-10" db="EMBL/GenBank/DDBJ databases">
        <authorList>
            <person name="Whitman W."/>
            <person name="Huntemann M."/>
            <person name="Clum A."/>
            <person name="Pillay M."/>
            <person name="Palaniappan K."/>
            <person name="Varghese N."/>
            <person name="Mikhailova N."/>
            <person name="Stamatis D."/>
            <person name="Reddy T."/>
            <person name="Daum C."/>
            <person name="Shapiro N."/>
            <person name="Ivanova N."/>
            <person name="Kyrpides N."/>
            <person name="Woyke T."/>
        </authorList>
    </citation>
    <scope>NUCLEOTIDE SEQUENCE</scope>
    <source>
        <strain evidence="4">CGMCC 1.10124</strain>
    </source>
</reference>
<dbReference type="GO" id="GO:0004526">
    <property type="term" value="F:ribonuclease P activity"/>
    <property type="evidence" value="ECO:0007669"/>
    <property type="project" value="UniProtKB-UniRule"/>
</dbReference>
<evidence type="ECO:0000313" key="4">
    <source>
        <dbReference type="EMBL" id="RMB25313.1"/>
    </source>
</evidence>
<dbReference type="Pfam" id="PF01900">
    <property type="entry name" value="RNase_P_Rpp14"/>
    <property type="match status" value="1"/>
</dbReference>
<dbReference type="PANTHER" id="PTHR15441">
    <property type="entry name" value="RIBONUCLEASE P PROTEIN SUBUNIT P14"/>
    <property type="match status" value="1"/>
</dbReference>
<dbReference type="GO" id="GO:0030677">
    <property type="term" value="C:ribonuclease P complex"/>
    <property type="evidence" value="ECO:0007669"/>
    <property type="project" value="UniProtKB-UniRule"/>
</dbReference>
<keyword evidence="1 2" id="KW-0819">tRNA processing</keyword>
<protein>
    <recommendedName>
        <fullName evidence="2">Ribonuclease P protein component 2</fullName>
        <shortName evidence="2">RNase P component 2</shortName>
        <ecNumber evidence="2">3.1.26.5</ecNumber>
    </recommendedName>
    <alternativeName>
        <fullName evidence="2">Pop5</fullName>
    </alternativeName>
</protein>
<dbReference type="OrthoDB" id="19261at2157"/>
<evidence type="ECO:0000313" key="3">
    <source>
        <dbReference type="EMBL" id="AZH25592.1"/>
    </source>
</evidence>
<comment type="subcellular location">
    <subcellularLocation>
        <location evidence="2">Cytoplasm</location>
    </subcellularLocation>
</comment>
<dbReference type="KEGG" id="haer:DU502_09445"/>